<dbReference type="PANTHER" id="PTHR23058">
    <property type="entry name" value="PEROXISOMAL MEMBRANE PROTEIN PEX14"/>
    <property type="match status" value="1"/>
</dbReference>
<keyword evidence="3 10" id="KW-0653">Protein transport</keyword>
<comment type="caution">
    <text evidence="13">The sequence shown here is derived from an EMBL/GenBank/DDBJ whole genome shotgun (WGS) entry which is preliminary data.</text>
</comment>
<reference evidence="14" key="1">
    <citation type="submission" date="2022-10" db="EMBL/GenBank/DDBJ databases">
        <title>Genome assembly of Pristionchus species.</title>
        <authorList>
            <person name="Yoshida K."/>
            <person name="Sommer R.J."/>
        </authorList>
    </citation>
    <scope>NUCLEOTIDE SEQUENCE [LARGE SCALE GENOMIC DNA]</scope>
    <source>
        <strain evidence="14">RS5460</strain>
    </source>
</reference>
<feature type="domain" description="Peroxisome membrane anchor protein Pex14p N-terminal" evidence="12">
    <location>
        <begin position="9"/>
        <end position="50"/>
    </location>
</feature>
<dbReference type="PANTHER" id="PTHR23058:SF0">
    <property type="entry name" value="PEROXISOMAL MEMBRANE PROTEIN PEX14"/>
    <property type="match status" value="1"/>
</dbReference>
<evidence type="ECO:0000256" key="11">
    <source>
        <dbReference type="SAM" id="MobiDB-lite"/>
    </source>
</evidence>
<dbReference type="GO" id="GO:0005102">
    <property type="term" value="F:signaling receptor binding"/>
    <property type="evidence" value="ECO:0007669"/>
    <property type="project" value="TreeGrafter"/>
</dbReference>
<gene>
    <name evidence="13" type="ORF">PMAYCL1PPCAC_19411</name>
</gene>
<dbReference type="InterPro" id="IPR036388">
    <property type="entry name" value="WH-like_DNA-bd_sf"/>
</dbReference>
<dbReference type="InterPro" id="IPR006785">
    <property type="entry name" value="Pex14_N"/>
</dbReference>
<dbReference type="GO" id="GO:1990429">
    <property type="term" value="C:peroxisomal importomer complex"/>
    <property type="evidence" value="ECO:0007669"/>
    <property type="project" value="TreeGrafter"/>
</dbReference>
<evidence type="ECO:0000256" key="2">
    <source>
        <dbReference type="ARBA" id="ARBA00022448"/>
    </source>
</evidence>
<dbReference type="Gene3D" id="1.10.10.10">
    <property type="entry name" value="Winged helix-like DNA-binding domain superfamily/Winged helix DNA-binding domain"/>
    <property type="match status" value="1"/>
</dbReference>
<feature type="region of interest" description="Disordered" evidence="11">
    <location>
        <begin position="231"/>
        <end position="260"/>
    </location>
</feature>
<keyword evidence="4" id="KW-0811">Translocation</keyword>
<comment type="subcellular location">
    <subcellularLocation>
        <location evidence="9 10">Peroxisome membrane</location>
    </subcellularLocation>
</comment>
<dbReference type="GO" id="GO:0005778">
    <property type="term" value="C:peroxisomal membrane"/>
    <property type="evidence" value="ECO:0007669"/>
    <property type="project" value="UniProtKB-SubCell"/>
</dbReference>
<evidence type="ECO:0000256" key="4">
    <source>
        <dbReference type="ARBA" id="ARBA00023010"/>
    </source>
</evidence>
<name>A0AAN5I343_9BILA</name>
<keyword evidence="6 10" id="KW-0576">Peroxisome</keyword>
<evidence type="ECO:0000256" key="9">
    <source>
        <dbReference type="ARBA" id="ARBA00046271"/>
    </source>
</evidence>
<keyword evidence="5 10" id="KW-0472">Membrane</keyword>
<evidence type="ECO:0000256" key="1">
    <source>
        <dbReference type="ARBA" id="ARBA00005443"/>
    </source>
</evidence>
<dbReference type="Proteomes" id="UP001328107">
    <property type="component" value="Unassembled WGS sequence"/>
</dbReference>
<evidence type="ECO:0000313" key="13">
    <source>
        <dbReference type="EMBL" id="GMR49216.1"/>
    </source>
</evidence>
<evidence type="ECO:0000313" key="14">
    <source>
        <dbReference type="Proteomes" id="UP001328107"/>
    </source>
</evidence>
<evidence type="ECO:0000256" key="6">
    <source>
        <dbReference type="ARBA" id="ARBA00023140"/>
    </source>
</evidence>
<feature type="non-terminal residue" evidence="13">
    <location>
        <position position="1"/>
    </location>
</feature>
<sequence>VKMESGGLREDMVEAARKFMSTPKVRDSPYDEQKTFLLSKGVTEAEIEEARRLVLEKGGGGAASAEGGTVPYQGHYAGPYYPPPPPQNRFVSTAQSVLVIGSVTYAGYKLLRTWVLPKFFDIPDPAVEEARRLQEQVTELQNSVKFVMDSVAQTSRVLAEQQNEVSRALVNLHSRDADLSRIETGISTIRSLLLNQNQFAPPVIKPTSLSIPDWQKALKEKNEEDVRSIADSVLNGGYSTPPANMRDMEEHEGEEENHLD</sequence>
<evidence type="ECO:0000256" key="5">
    <source>
        <dbReference type="ARBA" id="ARBA00023136"/>
    </source>
</evidence>
<accession>A0AAN5I343</accession>
<dbReference type="GO" id="GO:0016560">
    <property type="term" value="P:protein import into peroxisome matrix, docking"/>
    <property type="evidence" value="ECO:0007669"/>
    <property type="project" value="UniProtKB-UniRule"/>
</dbReference>
<dbReference type="AlphaFoldDB" id="A0AAN5I343"/>
<evidence type="ECO:0000259" key="12">
    <source>
        <dbReference type="Pfam" id="PF04695"/>
    </source>
</evidence>
<dbReference type="EMBL" id="BTRK01000004">
    <property type="protein sequence ID" value="GMR49216.1"/>
    <property type="molecule type" value="Genomic_DNA"/>
</dbReference>
<dbReference type="Pfam" id="PF04695">
    <property type="entry name" value="Pex14_N"/>
    <property type="match status" value="1"/>
</dbReference>
<evidence type="ECO:0000256" key="8">
    <source>
        <dbReference type="ARBA" id="ARBA00029691"/>
    </source>
</evidence>
<evidence type="ECO:0000256" key="10">
    <source>
        <dbReference type="RuleBase" id="RU367032"/>
    </source>
</evidence>
<evidence type="ECO:0000256" key="3">
    <source>
        <dbReference type="ARBA" id="ARBA00022927"/>
    </source>
</evidence>
<organism evidence="13 14">
    <name type="scientific">Pristionchus mayeri</name>
    <dbReference type="NCBI Taxonomy" id="1317129"/>
    <lineage>
        <taxon>Eukaryota</taxon>
        <taxon>Metazoa</taxon>
        <taxon>Ecdysozoa</taxon>
        <taxon>Nematoda</taxon>
        <taxon>Chromadorea</taxon>
        <taxon>Rhabditida</taxon>
        <taxon>Rhabditina</taxon>
        <taxon>Diplogasteromorpha</taxon>
        <taxon>Diplogasteroidea</taxon>
        <taxon>Neodiplogasteridae</taxon>
        <taxon>Pristionchus</taxon>
    </lineage>
</organism>
<evidence type="ECO:0000256" key="7">
    <source>
        <dbReference type="ARBA" id="ARBA00029502"/>
    </source>
</evidence>
<keyword evidence="2 10" id="KW-0813">Transport</keyword>
<protein>
    <recommendedName>
        <fullName evidence="7 10">Peroxisomal membrane protein PEX14</fullName>
    </recommendedName>
    <alternativeName>
        <fullName evidence="8 10">Peroxin-14</fullName>
    </alternativeName>
</protein>
<keyword evidence="14" id="KW-1185">Reference proteome</keyword>
<proteinExistence type="inferred from homology"/>
<dbReference type="InterPro" id="IPR025655">
    <property type="entry name" value="PEX14"/>
</dbReference>
<comment type="function">
    <text evidence="10">Component of the PEX13-PEX14 docking complex, a translocon channel that specifically mediates the import of peroxisomal cargo proteins bound to PEX5 receptor. The PEX13-PEX14 docking complex forms a large import pore which can be opened to a diameter of about 9 nm. Mechanistically, PEX5 receptor along with cargo proteins associates with the PEX14 subunit of the PEX13-PEX14 docking complex in the cytosol, leading to the insertion of the receptor into the organelle membrane with the concomitant translocation of the cargo into the peroxisome matrix.</text>
</comment>
<feature type="non-terminal residue" evidence="13">
    <location>
        <position position="260"/>
    </location>
</feature>
<feature type="compositionally biased region" description="Acidic residues" evidence="11">
    <location>
        <begin position="250"/>
        <end position="260"/>
    </location>
</feature>
<comment type="similarity">
    <text evidence="1 10">Belongs to the peroxin-14 family.</text>
</comment>